<evidence type="ECO:0000313" key="3">
    <source>
        <dbReference type="RefSeq" id="XP_023178063.2"/>
    </source>
</evidence>
<dbReference type="RefSeq" id="XP_023178063.2">
    <property type="nucleotide sequence ID" value="XM_023322295.2"/>
</dbReference>
<gene>
    <name evidence="3" type="primary">LOC111604279</name>
</gene>
<keyword evidence="2" id="KW-1185">Reference proteome</keyword>
<sequence>MDSNKVRLTLPNKLNRALLFRKKPFLKATDRDNGLLPVDSERASTPYPQAHVAIDPNAVEERLNSRDQRRSVVKIQSPSEDELKNIRMHHSLHSTPHPTKGTAVNPRVLRERLKDSTFGSDGLQEKQVSISSKKRSYSSTSSATDLSFGTPHPKKRVVLNAQTLVKRLVKAESVYRLKNAKKVILISPRESTLRLRSTDSSTDSFENRRRQFHMAEFTIAKNGKKMSDFQAQQPDLRRMPKYQVDESYINEIEEYIKIQGLIKSNENELISMKAFPRDADSEYSTETSQLSNEETTTVLDYNVIKPIKHPSILKDSAVNYSQNRSISFDG</sequence>
<dbReference type="OMA" id="VILICPD"/>
<protein>
    <submittedName>
        <fullName evidence="3">Uncharacterized protein LOC111604279</fullName>
    </submittedName>
</protein>
<evidence type="ECO:0000313" key="2">
    <source>
        <dbReference type="Proteomes" id="UP000504633"/>
    </source>
</evidence>
<reference evidence="3" key="1">
    <citation type="submission" date="2025-08" db="UniProtKB">
        <authorList>
            <consortium name="RefSeq"/>
        </authorList>
    </citation>
    <scope>IDENTIFICATION</scope>
    <source>
        <strain evidence="3">15085-1641.00</strain>
        <tissue evidence="3">Whole body</tissue>
    </source>
</reference>
<dbReference type="OrthoDB" id="7873069at2759"/>
<feature type="region of interest" description="Disordered" evidence="1">
    <location>
        <begin position="117"/>
        <end position="149"/>
    </location>
</feature>
<accession>A0A6J1MFB1</accession>
<name>A0A6J1MFB1_DROHY</name>
<dbReference type="GeneID" id="111604279"/>
<dbReference type="Proteomes" id="UP000504633">
    <property type="component" value="Unplaced"/>
</dbReference>
<dbReference type="KEGG" id="dhe:111604279"/>
<proteinExistence type="predicted"/>
<dbReference type="AlphaFoldDB" id="A0A6J1MFB1"/>
<feature type="compositionally biased region" description="Low complexity" evidence="1">
    <location>
        <begin position="137"/>
        <end position="147"/>
    </location>
</feature>
<evidence type="ECO:0000256" key="1">
    <source>
        <dbReference type="SAM" id="MobiDB-lite"/>
    </source>
</evidence>
<organism evidence="2 3">
    <name type="scientific">Drosophila hydei</name>
    <name type="common">Fruit fly</name>
    <dbReference type="NCBI Taxonomy" id="7224"/>
    <lineage>
        <taxon>Eukaryota</taxon>
        <taxon>Metazoa</taxon>
        <taxon>Ecdysozoa</taxon>
        <taxon>Arthropoda</taxon>
        <taxon>Hexapoda</taxon>
        <taxon>Insecta</taxon>
        <taxon>Pterygota</taxon>
        <taxon>Neoptera</taxon>
        <taxon>Endopterygota</taxon>
        <taxon>Diptera</taxon>
        <taxon>Brachycera</taxon>
        <taxon>Muscomorpha</taxon>
        <taxon>Ephydroidea</taxon>
        <taxon>Drosophilidae</taxon>
        <taxon>Drosophila</taxon>
    </lineage>
</organism>